<gene>
    <name evidence="3" type="ORF">FHS13_001188</name>
</gene>
<feature type="transmembrane region" description="Helical" evidence="2">
    <location>
        <begin position="88"/>
        <end position="112"/>
    </location>
</feature>
<keyword evidence="2" id="KW-1133">Transmembrane helix</keyword>
<feature type="transmembrane region" description="Helical" evidence="2">
    <location>
        <begin position="124"/>
        <end position="147"/>
    </location>
</feature>
<dbReference type="Proteomes" id="UP000536604">
    <property type="component" value="Unassembled WGS sequence"/>
</dbReference>
<accession>A0A841IKS2</accession>
<evidence type="ECO:0000313" key="4">
    <source>
        <dbReference type="Proteomes" id="UP000536604"/>
    </source>
</evidence>
<organism evidence="3 4">
    <name type="scientific">Nocardiopsis algeriensis</name>
    <dbReference type="NCBI Taxonomy" id="1478215"/>
    <lineage>
        <taxon>Bacteria</taxon>
        <taxon>Bacillati</taxon>
        <taxon>Actinomycetota</taxon>
        <taxon>Actinomycetes</taxon>
        <taxon>Streptosporangiales</taxon>
        <taxon>Nocardiopsidaceae</taxon>
        <taxon>Nocardiopsis</taxon>
    </lineage>
</organism>
<comment type="caution">
    <text evidence="3">The sequence shown here is derived from an EMBL/GenBank/DDBJ whole genome shotgun (WGS) entry which is preliminary data.</text>
</comment>
<feature type="region of interest" description="Disordered" evidence="1">
    <location>
        <begin position="1"/>
        <end position="33"/>
    </location>
</feature>
<proteinExistence type="predicted"/>
<keyword evidence="2" id="KW-0812">Transmembrane</keyword>
<dbReference type="RefSeq" id="WP_184288697.1">
    <property type="nucleotide sequence ID" value="NZ_JACHJO010000003.1"/>
</dbReference>
<dbReference type="EMBL" id="JACHJO010000003">
    <property type="protein sequence ID" value="MBB6119253.1"/>
    <property type="molecule type" value="Genomic_DNA"/>
</dbReference>
<protein>
    <submittedName>
        <fullName evidence="3">Uncharacterized protein</fullName>
    </submittedName>
</protein>
<name>A0A841IKS2_9ACTN</name>
<keyword evidence="2" id="KW-0472">Membrane</keyword>
<evidence type="ECO:0000256" key="1">
    <source>
        <dbReference type="SAM" id="MobiDB-lite"/>
    </source>
</evidence>
<sequence length="149" mass="14758">MSTSQEDTSPTAPDPEDGPPAASGPSEENPFLAAAGTPVPVGGVFSAETFSLTGLLLLATVVAGMRLPDLFGWFVLAGSEAEPGQAALLQAEITVAGGLSALAVLMSALALFTSGAGSRAWTRWLATATVLVGSLLVLTAVLAYAGAAA</sequence>
<keyword evidence="4" id="KW-1185">Reference proteome</keyword>
<evidence type="ECO:0000313" key="3">
    <source>
        <dbReference type="EMBL" id="MBB6119253.1"/>
    </source>
</evidence>
<dbReference type="AlphaFoldDB" id="A0A841IKS2"/>
<evidence type="ECO:0000256" key="2">
    <source>
        <dbReference type="SAM" id="Phobius"/>
    </source>
</evidence>
<feature type="compositionally biased region" description="Polar residues" evidence="1">
    <location>
        <begin position="1"/>
        <end position="11"/>
    </location>
</feature>
<reference evidence="3 4" key="1">
    <citation type="submission" date="2020-08" db="EMBL/GenBank/DDBJ databases">
        <title>Genomic Encyclopedia of Type Strains, Phase III (KMG-III): the genomes of soil and plant-associated and newly described type strains.</title>
        <authorList>
            <person name="Whitman W."/>
        </authorList>
    </citation>
    <scope>NUCLEOTIDE SEQUENCE [LARGE SCALE GENOMIC DNA]</scope>
    <source>
        <strain evidence="3 4">CECT 8712</strain>
    </source>
</reference>